<evidence type="ECO:0000256" key="1">
    <source>
        <dbReference type="SAM" id="MobiDB-lite"/>
    </source>
</evidence>
<dbReference type="PROSITE" id="PS50011">
    <property type="entry name" value="PROTEIN_KINASE_DOM"/>
    <property type="match status" value="1"/>
</dbReference>
<dbReference type="Gene3D" id="3.30.200.20">
    <property type="entry name" value="Phosphorylase Kinase, domain 1"/>
    <property type="match status" value="1"/>
</dbReference>
<evidence type="ECO:0000313" key="4">
    <source>
        <dbReference type="Proteomes" id="UP001604336"/>
    </source>
</evidence>
<dbReference type="SUPFAM" id="SSF52402">
    <property type="entry name" value="Adenine nucleotide alpha hydrolases-like"/>
    <property type="match status" value="1"/>
</dbReference>
<dbReference type="PROSITE" id="PS00108">
    <property type="entry name" value="PROTEIN_KINASE_ST"/>
    <property type="match status" value="1"/>
</dbReference>
<dbReference type="CDD" id="cd00293">
    <property type="entry name" value="USP-like"/>
    <property type="match status" value="1"/>
</dbReference>
<feature type="region of interest" description="Disordered" evidence="1">
    <location>
        <begin position="611"/>
        <end position="633"/>
    </location>
</feature>
<feature type="domain" description="Protein kinase" evidence="2">
    <location>
        <begin position="329"/>
        <end position="593"/>
    </location>
</feature>
<dbReference type="InterPro" id="IPR046958">
    <property type="entry name" value="RBK1/2/STUNTED"/>
</dbReference>
<dbReference type="FunFam" id="1.10.510.10:FF:000284">
    <property type="entry name" value="Putative receptor-like serine/threonine-protein kinase"/>
    <property type="match status" value="1"/>
</dbReference>
<sequence length="680" mass="75546">MTVVRLWKIVVVGIQFDGHIKELMDWAVVKVADPGDCVIAIHVCRNSDSVSREKALLDDYLEDYKGLCNQKQVALSAEVLKGNSIRKVLVREAQNHSASAVIVGITKFSALGGWSSIAKYCARRLPSTTEVMAIHHGKVVFSRSSTNQREGPGKDPNPSFNLTGNPTFKDSRSEFGESEISEMGRLSYDWTLTSKDEVFSPVGRHKKGSLSSISLPAEDFTQQRPGWPLLQTASSITQPSLEARKMSVVKWVMSLPSRSLLEVSESKSTLGKMGDVLGEENRNFTANDTVDKISSLKGLPQELELILKTNPHRFKWFSYDVLRMSASQFSAANLIGQGGCNSVYRGLLPDGKPVAIKILRSSTEALRDFTLEVDIMTTLKHKRIAPLLGICVEHANLISVYDFVSKGNLEENLHGNRKEKTVLQWEVRFKIAVGIAEALNYLHNECTRPVIHRDIKSSNILLSNELEPQLCDFGLAIWGPTSASFLTDRDVVGTFGYLAPEYFMYGKVSDKIDVYAFGVVLLELLSGRKPIGLETPKGQESLVMWAKPRLESGDLKSILDPNLEDSIDEDQMQRMALAATLCLKQASRLRPEMSQILGILTGEKCVNEEVKPQYGNHNDSENLDDNDDEVYPDSSAASHLSLAFLDVNDNSTSFSSMEQSSPLSVEEYLRKRWSRSSSLE</sequence>
<dbReference type="InterPro" id="IPR006016">
    <property type="entry name" value="UspA"/>
</dbReference>
<dbReference type="InterPro" id="IPR011009">
    <property type="entry name" value="Kinase-like_dom_sf"/>
</dbReference>
<accession>A0ABD1P7Y2</accession>
<dbReference type="Pfam" id="PF00582">
    <property type="entry name" value="Usp"/>
    <property type="match status" value="1"/>
</dbReference>
<dbReference type="SMART" id="SM00220">
    <property type="entry name" value="S_TKc"/>
    <property type="match status" value="1"/>
</dbReference>
<organism evidence="3 4">
    <name type="scientific">Abeliophyllum distichum</name>
    <dbReference type="NCBI Taxonomy" id="126358"/>
    <lineage>
        <taxon>Eukaryota</taxon>
        <taxon>Viridiplantae</taxon>
        <taxon>Streptophyta</taxon>
        <taxon>Embryophyta</taxon>
        <taxon>Tracheophyta</taxon>
        <taxon>Spermatophyta</taxon>
        <taxon>Magnoliopsida</taxon>
        <taxon>eudicotyledons</taxon>
        <taxon>Gunneridae</taxon>
        <taxon>Pentapetalae</taxon>
        <taxon>asterids</taxon>
        <taxon>lamiids</taxon>
        <taxon>Lamiales</taxon>
        <taxon>Oleaceae</taxon>
        <taxon>Forsythieae</taxon>
        <taxon>Abeliophyllum</taxon>
    </lineage>
</organism>
<dbReference type="PANTHER" id="PTHR47987:SF11">
    <property type="entry name" value="RECEPTOR-LIKE CYTOSOLIC SERINE_THREONINE-PROTEIN KINASE RBK1 ISOFORM X1"/>
    <property type="match status" value="1"/>
</dbReference>
<dbReference type="InterPro" id="IPR014729">
    <property type="entry name" value="Rossmann-like_a/b/a_fold"/>
</dbReference>
<reference evidence="4" key="1">
    <citation type="submission" date="2024-07" db="EMBL/GenBank/DDBJ databases">
        <title>Two chromosome-level genome assemblies of Korean endemic species Abeliophyllum distichum and Forsythia ovata (Oleaceae).</title>
        <authorList>
            <person name="Jang H."/>
        </authorList>
    </citation>
    <scope>NUCLEOTIDE SEQUENCE [LARGE SCALE GENOMIC DNA]</scope>
</reference>
<feature type="compositionally biased region" description="Acidic residues" evidence="1">
    <location>
        <begin position="621"/>
        <end position="631"/>
    </location>
</feature>
<dbReference type="EMBL" id="JBFOLK010000014">
    <property type="protein sequence ID" value="KAL2459994.1"/>
    <property type="molecule type" value="Genomic_DNA"/>
</dbReference>
<proteinExistence type="predicted"/>
<dbReference type="InterPro" id="IPR000719">
    <property type="entry name" value="Prot_kinase_dom"/>
</dbReference>
<feature type="compositionally biased region" description="Polar residues" evidence="1">
    <location>
        <begin position="158"/>
        <end position="168"/>
    </location>
</feature>
<evidence type="ECO:0000313" key="3">
    <source>
        <dbReference type="EMBL" id="KAL2459994.1"/>
    </source>
</evidence>
<dbReference type="Pfam" id="PF00069">
    <property type="entry name" value="Pkinase"/>
    <property type="match status" value="1"/>
</dbReference>
<dbReference type="AlphaFoldDB" id="A0ABD1P7Y2"/>
<protein>
    <submittedName>
        <fullName evidence="3">Protein kinase protein with adenine nucleotide alpha hydrolase-like domain</fullName>
    </submittedName>
</protein>
<keyword evidence="4" id="KW-1185">Reference proteome</keyword>
<comment type="caution">
    <text evidence="3">The sequence shown here is derived from an EMBL/GenBank/DDBJ whole genome shotgun (WGS) entry which is preliminary data.</text>
</comment>
<feature type="region of interest" description="Disordered" evidence="1">
    <location>
        <begin position="142"/>
        <end position="176"/>
    </location>
</feature>
<dbReference type="FunFam" id="3.30.200.20:FF:000268">
    <property type="entry name" value="probable receptor-like serine/threonine-protein kinase At5g57670"/>
    <property type="match status" value="1"/>
</dbReference>
<dbReference type="Proteomes" id="UP001604336">
    <property type="component" value="Unassembled WGS sequence"/>
</dbReference>
<dbReference type="PANTHER" id="PTHR47987">
    <property type="entry name" value="OS08G0249100 PROTEIN"/>
    <property type="match status" value="1"/>
</dbReference>
<evidence type="ECO:0000259" key="2">
    <source>
        <dbReference type="PROSITE" id="PS50011"/>
    </source>
</evidence>
<dbReference type="InterPro" id="IPR008271">
    <property type="entry name" value="Ser/Thr_kinase_AS"/>
</dbReference>
<name>A0ABD1P7Y2_9LAMI</name>
<dbReference type="SUPFAM" id="SSF56112">
    <property type="entry name" value="Protein kinase-like (PK-like)"/>
    <property type="match status" value="1"/>
</dbReference>
<gene>
    <name evidence="3" type="ORF">Adt_43414</name>
</gene>
<dbReference type="Gene3D" id="1.10.510.10">
    <property type="entry name" value="Transferase(Phosphotransferase) domain 1"/>
    <property type="match status" value="1"/>
</dbReference>
<dbReference type="Gene3D" id="3.40.50.620">
    <property type="entry name" value="HUPs"/>
    <property type="match status" value="1"/>
</dbReference>